<feature type="compositionally biased region" description="Low complexity" evidence="1">
    <location>
        <begin position="328"/>
        <end position="340"/>
    </location>
</feature>
<dbReference type="AlphaFoldDB" id="A0AAV5KWX4"/>
<comment type="caution">
    <text evidence="5">The sequence shown here is derived from an EMBL/GenBank/DDBJ whole genome shotgun (WGS) entry which is preliminary data.</text>
</comment>
<feature type="transmembrane region" description="Helical" evidence="2">
    <location>
        <begin position="560"/>
        <end position="578"/>
    </location>
</feature>
<feature type="chain" id="PRO_5043876360" description="DUF4220 domain-containing protein" evidence="3">
    <location>
        <begin position="18"/>
        <end position="1116"/>
    </location>
</feature>
<dbReference type="PRINTS" id="PR01217">
    <property type="entry name" value="PRICHEXTENSN"/>
</dbReference>
<feature type="transmembrane region" description="Helical" evidence="2">
    <location>
        <begin position="764"/>
        <end position="786"/>
    </location>
</feature>
<feature type="signal peptide" evidence="3">
    <location>
        <begin position="1"/>
        <end position="17"/>
    </location>
</feature>
<evidence type="ECO:0000256" key="1">
    <source>
        <dbReference type="SAM" id="MobiDB-lite"/>
    </source>
</evidence>
<dbReference type="EMBL" id="BPVZ01000081">
    <property type="protein sequence ID" value="GKV28883.1"/>
    <property type="molecule type" value="Genomic_DNA"/>
</dbReference>
<feature type="compositionally biased region" description="Pro residues" evidence="1">
    <location>
        <begin position="44"/>
        <end position="82"/>
    </location>
</feature>
<keyword evidence="2" id="KW-0472">Membrane</keyword>
<keyword evidence="6" id="KW-1185">Reference proteome</keyword>
<keyword evidence="3" id="KW-0732">Signal</keyword>
<evidence type="ECO:0000313" key="5">
    <source>
        <dbReference type="EMBL" id="GKV28883.1"/>
    </source>
</evidence>
<feature type="domain" description="DUF4220" evidence="4">
    <location>
        <begin position="442"/>
        <end position="834"/>
    </location>
</feature>
<evidence type="ECO:0000259" key="4">
    <source>
        <dbReference type="Pfam" id="PF13968"/>
    </source>
</evidence>
<organism evidence="5 6">
    <name type="scientific">Rubroshorea leprosula</name>
    <dbReference type="NCBI Taxonomy" id="152421"/>
    <lineage>
        <taxon>Eukaryota</taxon>
        <taxon>Viridiplantae</taxon>
        <taxon>Streptophyta</taxon>
        <taxon>Embryophyta</taxon>
        <taxon>Tracheophyta</taxon>
        <taxon>Spermatophyta</taxon>
        <taxon>Magnoliopsida</taxon>
        <taxon>eudicotyledons</taxon>
        <taxon>Gunneridae</taxon>
        <taxon>Pentapetalae</taxon>
        <taxon>rosids</taxon>
        <taxon>malvids</taxon>
        <taxon>Malvales</taxon>
        <taxon>Dipterocarpaceae</taxon>
        <taxon>Rubroshorea</taxon>
    </lineage>
</organism>
<feature type="transmembrane region" description="Helical" evidence="2">
    <location>
        <begin position="732"/>
        <end position="752"/>
    </location>
</feature>
<feature type="region of interest" description="Disordered" evidence="1">
    <location>
        <begin position="44"/>
        <end position="340"/>
    </location>
</feature>
<gene>
    <name evidence="5" type="ORF">SLEP1_g37872</name>
</gene>
<dbReference type="Pfam" id="PF13968">
    <property type="entry name" value="DUF4220"/>
    <property type="match status" value="1"/>
</dbReference>
<dbReference type="InterPro" id="IPR025315">
    <property type="entry name" value="DUF4220"/>
</dbReference>
<protein>
    <recommendedName>
        <fullName evidence="4">DUF4220 domain-containing protein</fullName>
    </recommendedName>
</protein>
<dbReference type="Proteomes" id="UP001054252">
    <property type="component" value="Unassembled WGS sequence"/>
</dbReference>
<feature type="compositionally biased region" description="Pro residues" evidence="1">
    <location>
        <begin position="94"/>
        <end position="327"/>
    </location>
</feature>
<keyword evidence="2" id="KW-1133">Transmembrane helix</keyword>
<evidence type="ECO:0000313" key="6">
    <source>
        <dbReference type="Proteomes" id="UP001054252"/>
    </source>
</evidence>
<proteinExistence type="predicted"/>
<evidence type="ECO:0000256" key="2">
    <source>
        <dbReference type="SAM" id="Phobius"/>
    </source>
</evidence>
<dbReference type="Pfam" id="PF04578">
    <property type="entry name" value="DUF594"/>
    <property type="match status" value="1"/>
</dbReference>
<accession>A0AAV5KWX4</accession>
<evidence type="ECO:0000256" key="3">
    <source>
        <dbReference type="SAM" id="SignalP"/>
    </source>
</evidence>
<dbReference type="PANTHER" id="PTHR31325">
    <property type="entry name" value="OS01G0798800 PROTEIN-RELATED"/>
    <property type="match status" value="1"/>
</dbReference>
<dbReference type="InterPro" id="IPR007658">
    <property type="entry name" value="DUF594"/>
</dbReference>
<keyword evidence="2" id="KW-0812">Transmembrane</keyword>
<name>A0AAV5KWX4_9ROSI</name>
<sequence length="1116" mass="121317">MIIILIHVLRLLGLCMCINSEKAAPTPPLIVHSLPAPSSALPPPCSPSIAPPPPPTIAPPPPCSPLIVPTPPARSIAPPPPSSALQPSCSPLIVPTPPTRSIAPPPPLIAPPPPCSPLIAPTPPTRPIVPPPRSIAPPPPSIAVPPPPPSIAPPPPPPPPSIAVPPPPLSITVPPPPPSPSIAPPPLSSIAPPPPRSIAPPSPRPSIAPPPPRSIAVPPPPPSIAPPPPRSIAPPSPPPSIAPPPPPRSIAVPPPPSSIAPPPPPPASITPPPPPSIAVPPPPPSIAPPPPSIVVPPPPPSIVVPPPPPSNAPPPPRSIAPQPPSPSIAPQSPSPSLIAPSATPSIALPPLFPSVIVPSTTPSIALSPPLPSPPLQSLPLPSLLERLQSLPPPLIPPHTSNGWRSLDARAMVLLSLPLQIALFVSGNRRKHSVSLANKWILWLAYQSKDWLSIAALGKLSNLKLSIAALGKLSNFELSIAALGKLSNSKVDWVNMIALHSPSKGPKPPLYKKPSQENNYGPEISNIFASLWTSLLIFNLGGPDTITAYSFQDIRLWARHLLIFVVQCFLAFCVIIWSVDQSLVPVFSIPLYFVGISKHIESILCLKAANSLKTKQFVLKNPGFQSQPLIENQESKKVLLGYILFAAMRPDINEYLCYKEYPLSFKARMRTYLRKTKNEVKSILQGLLESDGLRSGNHLTHFDIAVVELGFIFDVVYTKAHVIYTRKGCIMRLISFTLSIGTLFFFIFQLAFGGSMLSQIAPDDVFLTMSLLVQTVALDICAMLSNLRSGWAVILMYNNCSAPKILQYVLQYFPCFLSQQKERSACMGQFDLLDYCWNSRMVRVYRFLQKHCSGDILENWLRSKHKKFVEVPSDLKPKEVYQSRLDSFFVSSNSFEATRGQKTLDELGERDLEYSIKIHFDASIIVWHLATSICYHQDFKNPNNASNEAMKISKYLSDYMMYLLVMRPAMLLTDDCPSSSLDCALNELTVLISEASNKVPISEASNKDAAVYSLLQDLPEISAETAMKDLSNISGENGMKNLPKYAGYLATKLKRNTNKWELLKKMWIEMLLYAAHSDQYINHVRQLGEYGREFISIIWVMGSYRVIQEVIEEACRK</sequence>
<reference evidence="5 6" key="1">
    <citation type="journal article" date="2021" name="Commun. Biol.">
        <title>The genome of Shorea leprosula (Dipterocarpaceae) highlights the ecological relevance of drought in aseasonal tropical rainforests.</title>
        <authorList>
            <person name="Ng K.K.S."/>
            <person name="Kobayashi M.J."/>
            <person name="Fawcett J.A."/>
            <person name="Hatakeyama M."/>
            <person name="Paape T."/>
            <person name="Ng C.H."/>
            <person name="Ang C.C."/>
            <person name="Tnah L.H."/>
            <person name="Lee C.T."/>
            <person name="Nishiyama T."/>
            <person name="Sese J."/>
            <person name="O'Brien M.J."/>
            <person name="Copetti D."/>
            <person name="Mohd Noor M.I."/>
            <person name="Ong R.C."/>
            <person name="Putra M."/>
            <person name="Sireger I.Z."/>
            <person name="Indrioko S."/>
            <person name="Kosugi Y."/>
            <person name="Izuno A."/>
            <person name="Isagi Y."/>
            <person name="Lee S.L."/>
            <person name="Shimizu K.K."/>
        </authorList>
    </citation>
    <scope>NUCLEOTIDE SEQUENCE [LARGE SCALE GENOMIC DNA]</scope>
    <source>
        <strain evidence="5">214</strain>
    </source>
</reference>